<sequence>MQFKRTVRHPEWQSTTRKESAYRRSCQRKQDALPLLAPLIAEKQRPVEEEFERRRVASLEWEASRRRQIASDWRAVRRRLFDLPDYARKAVVDRYHSSRWFPREARILYALLWSELRAVSVRPEDMPAMDAAGRLAECQRFNDMARRGGLDAAQVRARYAYSPGAMAFLAPGFQPTEDASEPHLYLHTSRGRWSILFDRVRAFEDFNHNCDPSGERRSGVFEALGSRFRFEVLSLNHCDDEPAAVAWNIDLSRRWVWIGLEDETPNLDQATISDGWCWRPRPPVR</sequence>
<reference evidence="2 3" key="1">
    <citation type="submission" date="2021-07" db="EMBL/GenBank/DDBJ databases">
        <title>Isolation and characterization of bacteria from a gold mining with a capacity of golden bioaccumulation.</title>
        <authorList>
            <person name="Yang X.J."/>
        </authorList>
    </citation>
    <scope>NUCLEOTIDE SEQUENCE [LARGE SCALE GENOMIC DNA]</scope>
    <source>
        <strain evidence="2 3">Au29</strain>
        <plasmid evidence="2 3">unnamed1</plasmid>
    </source>
</reference>
<name>A0ABX8TME4_9CAUL</name>
<geneLocation type="plasmid" evidence="2 3">
    <name>unnamed1</name>
</geneLocation>
<gene>
    <name evidence="2" type="ORF">KWG56_18375</name>
</gene>
<keyword evidence="2" id="KW-0614">Plasmid</keyword>
<evidence type="ECO:0000313" key="3">
    <source>
        <dbReference type="Proteomes" id="UP000824334"/>
    </source>
</evidence>
<accession>A0ABX8TME4</accession>
<dbReference type="Proteomes" id="UP000824334">
    <property type="component" value="Plasmid unnamed1"/>
</dbReference>
<feature type="compositionally biased region" description="Basic and acidic residues" evidence="1">
    <location>
        <begin position="8"/>
        <end position="20"/>
    </location>
</feature>
<dbReference type="EMBL" id="CP080035">
    <property type="protein sequence ID" value="QYC12410.1"/>
    <property type="molecule type" value="Genomic_DNA"/>
</dbReference>
<evidence type="ECO:0000256" key="1">
    <source>
        <dbReference type="SAM" id="MobiDB-lite"/>
    </source>
</evidence>
<proteinExistence type="predicted"/>
<protein>
    <submittedName>
        <fullName evidence="2">Uncharacterized protein</fullName>
    </submittedName>
</protein>
<feature type="region of interest" description="Disordered" evidence="1">
    <location>
        <begin position="1"/>
        <end position="20"/>
    </location>
</feature>
<evidence type="ECO:0000313" key="2">
    <source>
        <dbReference type="EMBL" id="QYC12410.1"/>
    </source>
</evidence>
<dbReference type="RefSeq" id="WP_219373723.1">
    <property type="nucleotide sequence ID" value="NZ_CP080035.1"/>
</dbReference>
<dbReference type="GeneID" id="94377265"/>
<keyword evidence="3" id="KW-1185">Reference proteome</keyword>
<organism evidence="2 3">
    <name type="scientific">Brevundimonas nasdae</name>
    <dbReference type="NCBI Taxonomy" id="172043"/>
    <lineage>
        <taxon>Bacteria</taxon>
        <taxon>Pseudomonadati</taxon>
        <taxon>Pseudomonadota</taxon>
        <taxon>Alphaproteobacteria</taxon>
        <taxon>Caulobacterales</taxon>
        <taxon>Caulobacteraceae</taxon>
        <taxon>Brevundimonas</taxon>
    </lineage>
</organism>